<dbReference type="InterPro" id="IPR032859">
    <property type="entry name" value="KH_dom-like"/>
</dbReference>
<comment type="caution">
    <text evidence="10">The sequence shown here is derived from an EMBL/GenBank/DDBJ whole genome shotgun (WGS) entry which is preliminary data.</text>
</comment>
<dbReference type="FunFam" id="3.40.50.300:FF:000040">
    <property type="entry name" value="GTPase Der"/>
    <property type="match status" value="1"/>
</dbReference>
<evidence type="ECO:0000256" key="5">
    <source>
        <dbReference type="ARBA" id="ARBA00022741"/>
    </source>
</evidence>
<dbReference type="Proteomes" id="UP001165065">
    <property type="component" value="Unassembled WGS sequence"/>
</dbReference>
<dbReference type="InterPro" id="IPR015946">
    <property type="entry name" value="KH_dom-like_a/b"/>
</dbReference>
<dbReference type="FunFam" id="3.30.300.20:FF:000004">
    <property type="entry name" value="GTPase Der"/>
    <property type="match status" value="1"/>
</dbReference>
<evidence type="ECO:0000256" key="7">
    <source>
        <dbReference type="ARBA" id="ARBA00032345"/>
    </source>
</evidence>
<comment type="similarity">
    <text evidence="1">Belongs to the TRAFAC class TrmE-Era-EngA-EngB-Septin-like GTPase superfamily. EngA (Der) GTPase family.</text>
</comment>
<dbReference type="PANTHER" id="PTHR43834">
    <property type="entry name" value="GTPASE DER"/>
    <property type="match status" value="1"/>
</dbReference>
<dbReference type="InterPro" id="IPR016484">
    <property type="entry name" value="GTPase_Der"/>
</dbReference>
<dbReference type="GO" id="GO:0042254">
    <property type="term" value="P:ribosome biogenesis"/>
    <property type="evidence" value="ECO:0007669"/>
    <property type="project" value="UniProtKB-KW"/>
</dbReference>
<dbReference type="OrthoDB" id="8954335at2759"/>
<keyword evidence="5" id="KW-0547">Nucleotide-binding</keyword>
<feature type="region of interest" description="Disordered" evidence="8">
    <location>
        <begin position="571"/>
        <end position="594"/>
    </location>
</feature>
<gene>
    <name evidence="10" type="ORF">TrCOL_g13737</name>
</gene>
<dbReference type="Pfam" id="PF01926">
    <property type="entry name" value="MMR_HSR1"/>
    <property type="match status" value="2"/>
</dbReference>
<dbReference type="NCBIfam" id="TIGR03594">
    <property type="entry name" value="GTPase_EngA"/>
    <property type="match status" value="1"/>
</dbReference>
<evidence type="ECO:0000256" key="1">
    <source>
        <dbReference type="ARBA" id="ARBA00008279"/>
    </source>
</evidence>
<dbReference type="EMBL" id="BRYA01000162">
    <property type="protein sequence ID" value="GMI41918.1"/>
    <property type="molecule type" value="Genomic_DNA"/>
</dbReference>
<dbReference type="HAMAP" id="MF_00195">
    <property type="entry name" value="GTPase_Der"/>
    <property type="match status" value="1"/>
</dbReference>
<dbReference type="NCBIfam" id="TIGR00231">
    <property type="entry name" value="small_GTP"/>
    <property type="match status" value="2"/>
</dbReference>
<organism evidence="10 11">
    <name type="scientific">Triparma columacea</name>
    <dbReference type="NCBI Taxonomy" id="722753"/>
    <lineage>
        <taxon>Eukaryota</taxon>
        <taxon>Sar</taxon>
        <taxon>Stramenopiles</taxon>
        <taxon>Ochrophyta</taxon>
        <taxon>Bolidophyceae</taxon>
        <taxon>Parmales</taxon>
        <taxon>Triparmaceae</taxon>
        <taxon>Triparma</taxon>
    </lineage>
</organism>
<evidence type="ECO:0000256" key="3">
    <source>
        <dbReference type="ARBA" id="ARBA00022517"/>
    </source>
</evidence>
<feature type="region of interest" description="Disordered" evidence="8">
    <location>
        <begin position="1"/>
        <end position="41"/>
    </location>
</feature>
<dbReference type="InterPro" id="IPR031166">
    <property type="entry name" value="G_ENGA"/>
</dbReference>
<dbReference type="CDD" id="cd01895">
    <property type="entry name" value="EngA2"/>
    <property type="match status" value="1"/>
</dbReference>
<dbReference type="PROSITE" id="PS51712">
    <property type="entry name" value="G_ENGA"/>
    <property type="match status" value="1"/>
</dbReference>
<dbReference type="AlphaFoldDB" id="A0A9W7GER1"/>
<dbReference type="InterPro" id="IPR027417">
    <property type="entry name" value="P-loop_NTPase"/>
</dbReference>
<feature type="compositionally biased region" description="Gly residues" evidence="8">
    <location>
        <begin position="573"/>
        <end position="585"/>
    </location>
</feature>
<proteinExistence type="inferred from homology"/>
<evidence type="ECO:0000256" key="6">
    <source>
        <dbReference type="ARBA" id="ARBA00023134"/>
    </source>
</evidence>
<dbReference type="Pfam" id="PF14714">
    <property type="entry name" value="KH_dom-like"/>
    <property type="match status" value="1"/>
</dbReference>
<dbReference type="SUPFAM" id="SSF52540">
    <property type="entry name" value="P-loop containing nucleoside triphosphate hydrolases"/>
    <property type="match status" value="2"/>
</dbReference>
<dbReference type="GO" id="GO:0043022">
    <property type="term" value="F:ribosome binding"/>
    <property type="evidence" value="ECO:0007669"/>
    <property type="project" value="TreeGrafter"/>
</dbReference>
<feature type="compositionally biased region" description="Low complexity" evidence="8">
    <location>
        <begin position="9"/>
        <end position="41"/>
    </location>
</feature>
<evidence type="ECO:0000256" key="4">
    <source>
        <dbReference type="ARBA" id="ARBA00022737"/>
    </source>
</evidence>
<dbReference type="InterPro" id="IPR005225">
    <property type="entry name" value="Small_GTP-bd"/>
</dbReference>
<keyword evidence="4" id="KW-0677">Repeat</keyword>
<feature type="domain" description="EngA-type G" evidence="9">
    <location>
        <begin position="293"/>
        <end position="476"/>
    </location>
</feature>
<accession>A0A9W7GER1</accession>
<dbReference type="Gene3D" id="3.30.300.20">
    <property type="match status" value="1"/>
</dbReference>
<keyword evidence="6" id="KW-0342">GTP-binding</keyword>
<keyword evidence="3" id="KW-0690">Ribosome biogenesis</keyword>
<name>A0A9W7GER1_9STRA</name>
<dbReference type="CDD" id="cd01894">
    <property type="entry name" value="EngA1"/>
    <property type="match status" value="1"/>
</dbReference>
<sequence>MPTRNDPHSALYSLEEPPSSPASSPAFSSPLPSSRSPKSQLPLRVYHASGPRKKPTIAVIGRPNVGKSALVNRLAGTQSGGAIVADESGITRDRTYRVGEFMNKKFQIVDTGGLVFDDKEGLFMAQIKEQAMIAISESSAVVLVADGMTGLTSMDLDLAEFLRREVLKRGIPVRVAVNKCESEKTGQASAAEFWKLGLGEPNAVSAIHGVGTAELLEGVFEDIERLEGAGKQGVQVEERDKEVEDFLMDYGIGGDDAKGDDDGFNQLSKREQRKVARMKDSLDEEYDLDDEMINIAIIGRPNVGKSSLLNRIFGSNRAIVSDIAGTTRDSIDAIMERPSGSEDVPPTLYRFIDTAGIRKKGKVDFGPEFFMVNRALRAIRRSDVVLLVLDATKGVSEQDRILAQKISDDGRACVIVCNKWDAVVDKDESTYDKSVKYVREELPQVRWAPILFVSAESGQRVQKLYSAIDEAVEAHRKRFTTATLNEVLRDAVSWQPPPAKRSGAAAKIYYCNQVSSRPPTVVVFCSSPELVNDNYKRYLDRKFRESLTGWTSTPVRWVFRGRRVRDVWRAGQGMMGGDPGDGGSGNNYPKPHAG</sequence>
<protein>
    <recommendedName>
        <fullName evidence="2">GTPase Der</fullName>
    </recommendedName>
    <alternativeName>
        <fullName evidence="7">GTP-binding protein EngA</fullName>
    </alternativeName>
</protein>
<dbReference type="InterPro" id="IPR006073">
    <property type="entry name" value="GTP-bd"/>
</dbReference>
<evidence type="ECO:0000313" key="11">
    <source>
        <dbReference type="Proteomes" id="UP001165065"/>
    </source>
</evidence>
<reference evidence="11" key="1">
    <citation type="journal article" date="2023" name="Commun. Biol.">
        <title>Genome analysis of Parmales, the sister group of diatoms, reveals the evolutionary specialization of diatoms from phago-mixotrophs to photoautotrophs.</title>
        <authorList>
            <person name="Ban H."/>
            <person name="Sato S."/>
            <person name="Yoshikawa S."/>
            <person name="Yamada K."/>
            <person name="Nakamura Y."/>
            <person name="Ichinomiya M."/>
            <person name="Sato N."/>
            <person name="Blanc-Mathieu R."/>
            <person name="Endo H."/>
            <person name="Kuwata A."/>
            <person name="Ogata H."/>
        </authorList>
    </citation>
    <scope>NUCLEOTIDE SEQUENCE [LARGE SCALE GENOMIC DNA]</scope>
</reference>
<evidence type="ECO:0000313" key="10">
    <source>
        <dbReference type="EMBL" id="GMI41918.1"/>
    </source>
</evidence>
<dbReference type="PANTHER" id="PTHR43834:SF6">
    <property type="entry name" value="GTPASE DER"/>
    <property type="match status" value="1"/>
</dbReference>
<keyword evidence="11" id="KW-1185">Reference proteome</keyword>
<dbReference type="GO" id="GO:0005525">
    <property type="term" value="F:GTP binding"/>
    <property type="evidence" value="ECO:0007669"/>
    <property type="project" value="UniProtKB-KW"/>
</dbReference>
<dbReference type="PRINTS" id="PR00326">
    <property type="entry name" value="GTP1OBG"/>
</dbReference>
<dbReference type="Gene3D" id="3.40.50.300">
    <property type="entry name" value="P-loop containing nucleotide triphosphate hydrolases"/>
    <property type="match status" value="2"/>
</dbReference>
<evidence type="ECO:0000259" key="9">
    <source>
        <dbReference type="PROSITE" id="PS51712"/>
    </source>
</evidence>
<evidence type="ECO:0000256" key="2">
    <source>
        <dbReference type="ARBA" id="ARBA00020953"/>
    </source>
</evidence>
<evidence type="ECO:0000256" key="8">
    <source>
        <dbReference type="SAM" id="MobiDB-lite"/>
    </source>
</evidence>